<dbReference type="Proteomes" id="UP000281498">
    <property type="component" value="Unassembled WGS sequence"/>
</dbReference>
<dbReference type="RefSeq" id="WP_110936261.1">
    <property type="nucleotide sequence ID" value="NZ_KZ614146.1"/>
</dbReference>
<dbReference type="Pfam" id="PF02348">
    <property type="entry name" value="CTP_transf_3"/>
    <property type="match status" value="1"/>
</dbReference>
<protein>
    <submittedName>
        <fullName evidence="1">Acylneuraminate cytidylyltransferase</fullName>
    </submittedName>
</protein>
<dbReference type="PANTHER" id="PTHR21485:SF6">
    <property type="entry name" value="N-ACYLNEURAMINATE CYTIDYLYLTRANSFERASE-RELATED"/>
    <property type="match status" value="1"/>
</dbReference>
<gene>
    <name evidence="1" type="ORF">CR203_03420</name>
</gene>
<dbReference type="OrthoDB" id="9805604at2"/>
<keyword evidence="2" id="KW-1185">Reference proteome</keyword>
<evidence type="ECO:0000313" key="1">
    <source>
        <dbReference type="EMBL" id="RKL69100.1"/>
    </source>
</evidence>
<name>A0A3A9KEE6_9BACI</name>
<keyword evidence="1" id="KW-0548">Nucleotidyltransferase</keyword>
<keyword evidence="1" id="KW-0808">Transferase</keyword>
<dbReference type="InterPro" id="IPR003329">
    <property type="entry name" value="Cytidylyl_trans"/>
</dbReference>
<dbReference type="InterPro" id="IPR029044">
    <property type="entry name" value="Nucleotide-diphossugar_trans"/>
</dbReference>
<evidence type="ECO:0000313" key="2">
    <source>
        <dbReference type="Proteomes" id="UP000281498"/>
    </source>
</evidence>
<organism evidence="1 2">
    <name type="scientific">Salipaludibacillus neizhouensis</name>
    <dbReference type="NCBI Taxonomy" id="885475"/>
    <lineage>
        <taxon>Bacteria</taxon>
        <taxon>Bacillati</taxon>
        <taxon>Bacillota</taxon>
        <taxon>Bacilli</taxon>
        <taxon>Bacillales</taxon>
        <taxon>Bacillaceae</taxon>
    </lineage>
</organism>
<comment type="caution">
    <text evidence="1">The sequence shown here is derived from an EMBL/GenBank/DDBJ whole genome shotgun (WGS) entry which is preliminary data.</text>
</comment>
<dbReference type="PANTHER" id="PTHR21485">
    <property type="entry name" value="HAD SUPERFAMILY MEMBERS CMAS AND KDSC"/>
    <property type="match status" value="1"/>
</dbReference>
<dbReference type="AlphaFoldDB" id="A0A3A9KEE6"/>
<accession>A0A3A9KEE6</accession>
<dbReference type="CDD" id="cd02513">
    <property type="entry name" value="CMP-NeuAc_Synthase"/>
    <property type="match status" value="1"/>
</dbReference>
<dbReference type="EMBL" id="PDOE01000001">
    <property type="protein sequence ID" value="RKL69100.1"/>
    <property type="molecule type" value="Genomic_DNA"/>
</dbReference>
<dbReference type="Gene3D" id="3.90.550.10">
    <property type="entry name" value="Spore Coat Polysaccharide Biosynthesis Protein SpsA, Chain A"/>
    <property type="match status" value="1"/>
</dbReference>
<proteinExistence type="predicted"/>
<dbReference type="InterPro" id="IPR050793">
    <property type="entry name" value="CMP-NeuNAc_synthase"/>
</dbReference>
<reference evidence="1 2" key="1">
    <citation type="submission" date="2017-10" db="EMBL/GenBank/DDBJ databases">
        <title>Bacillus sp. nov., a halophilic bacterium isolated from a Keqin Lake.</title>
        <authorList>
            <person name="Wang H."/>
        </authorList>
    </citation>
    <scope>NUCLEOTIDE SEQUENCE [LARGE SCALE GENOMIC DNA]</scope>
    <source>
        <strain evidence="1 2">KCTC 13187</strain>
    </source>
</reference>
<dbReference type="SUPFAM" id="SSF53448">
    <property type="entry name" value="Nucleotide-diphospho-sugar transferases"/>
    <property type="match status" value="1"/>
</dbReference>
<dbReference type="GO" id="GO:0008781">
    <property type="term" value="F:N-acylneuraminate cytidylyltransferase activity"/>
    <property type="evidence" value="ECO:0007669"/>
    <property type="project" value="TreeGrafter"/>
</dbReference>
<sequence>MILGIIPARGGSKRLPNKNVSSLNGKPLIEYSILTANNSTHINRVVVSTENKEIAHISRNAGADIPFLRPSELAEDNSNVIDTCLHLLKELKQSELYVPDIIILLQPTSPLRSSDHIDEAIELLLKEKADTVLSVSPLEYALNTLMKVNTSGCMTPYLANNSFNKTDQIYRLNGAIYVVRVQTIIENKSFSSSHSIPYIMPLDKSVDIDTAFDFQLVSFLMKKEQND</sequence>